<feature type="compositionally biased region" description="Basic and acidic residues" evidence="1">
    <location>
        <begin position="85"/>
        <end position="94"/>
    </location>
</feature>
<feature type="compositionally biased region" description="Acidic residues" evidence="1">
    <location>
        <begin position="163"/>
        <end position="172"/>
    </location>
</feature>
<organism evidence="2 3">
    <name type="scientific">Pseudoneurospora amorphoporcata</name>
    <dbReference type="NCBI Taxonomy" id="241081"/>
    <lineage>
        <taxon>Eukaryota</taxon>
        <taxon>Fungi</taxon>
        <taxon>Dikarya</taxon>
        <taxon>Ascomycota</taxon>
        <taxon>Pezizomycotina</taxon>
        <taxon>Sordariomycetes</taxon>
        <taxon>Sordariomycetidae</taxon>
        <taxon>Sordariales</taxon>
        <taxon>Sordariaceae</taxon>
        <taxon>Pseudoneurospora</taxon>
    </lineage>
</organism>
<gene>
    <name evidence="2" type="ORF">QBC32DRAFT_358114</name>
</gene>
<reference evidence="2" key="1">
    <citation type="journal article" date="2023" name="Mol. Phylogenet. Evol.">
        <title>Genome-scale phylogeny and comparative genomics of the fungal order Sordariales.</title>
        <authorList>
            <person name="Hensen N."/>
            <person name="Bonometti L."/>
            <person name="Westerberg I."/>
            <person name="Brannstrom I.O."/>
            <person name="Guillou S."/>
            <person name="Cros-Aarteil S."/>
            <person name="Calhoun S."/>
            <person name="Haridas S."/>
            <person name="Kuo A."/>
            <person name="Mondo S."/>
            <person name="Pangilinan J."/>
            <person name="Riley R."/>
            <person name="LaButti K."/>
            <person name="Andreopoulos B."/>
            <person name="Lipzen A."/>
            <person name="Chen C."/>
            <person name="Yan M."/>
            <person name="Daum C."/>
            <person name="Ng V."/>
            <person name="Clum A."/>
            <person name="Steindorff A."/>
            <person name="Ohm R.A."/>
            <person name="Martin F."/>
            <person name="Silar P."/>
            <person name="Natvig D.O."/>
            <person name="Lalanne C."/>
            <person name="Gautier V."/>
            <person name="Ament-Velasquez S.L."/>
            <person name="Kruys A."/>
            <person name="Hutchinson M.I."/>
            <person name="Powell A.J."/>
            <person name="Barry K."/>
            <person name="Miller A.N."/>
            <person name="Grigoriev I.V."/>
            <person name="Debuchy R."/>
            <person name="Gladieux P."/>
            <person name="Hiltunen Thoren M."/>
            <person name="Johannesson H."/>
        </authorList>
    </citation>
    <scope>NUCLEOTIDE SEQUENCE</scope>
    <source>
        <strain evidence="2">CBS 626.80</strain>
    </source>
</reference>
<reference evidence="2" key="2">
    <citation type="submission" date="2023-06" db="EMBL/GenBank/DDBJ databases">
        <authorList>
            <consortium name="Lawrence Berkeley National Laboratory"/>
            <person name="Mondo S.J."/>
            <person name="Hensen N."/>
            <person name="Bonometti L."/>
            <person name="Westerberg I."/>
            <person name="Brannstrom I.O."/>
            <person name="Guillou S."/>
            <person name="Cros-Aarteil S."/>
            <person name="Calhoun S."/>
            <person name="Haridas S."/>
            <person name="Kuo A."/>
            <person name="Pangilinan J."/>
            <person name="Riley R."/>
            <person name="Labutti K."/>
            <person name="Andreopoulos B."/>
            <person name="Lipzen A."/>
            <person name="Chen C."/>
            <person name="Yanf M."/>
            <person name="Daum C."/>
            <person name="Ng V."/>
            <person name="Clum A."/>
            <person name="Steindorff A."/>
            <person name="Ohm R."/>
            <person name="Martin F."/>
            <person name="Silar P."/>
            <person name="Natvig D."/>
            <person name="Lalanne C."/>
            <person name="Gautier V."/>
            <person name="Ament-Velasquez S.L."/>
            <person name="Kruys A."/>
            <person name="Hutchinson M.I."/>
            <person name="Powell A.J."/>
            <person name="Barry K."/>
            <person name="Miller A.N."/>
            <person name="Grigoriev I.V."/>
            <person name="Debuchy R."/>
            <person name="Gladieux P."/>
            <person name="Thoren M.H."/>
            <person name="Johannesson H."/>
        </authorList>
    </citation>
    <scope>NUCLEOTIDE SEQUENCE</scope>
    <source>
        <strain evidence="2">CBS 626.80</strain>
    </source>
</reference>
<evidence type="ECO:0000313" key="3">
    <source>
        <dbReference type="Proteomes" id="UP001303222"/>
    </source>
</evidence>
<feature type="region of interest" description="Disordered" evidence="1">
    <location>
        <begin position="1"/>
        <end position="172"/>
    </location>
</feature>
<accession>A0AAN6P5D0</accession>
<dbReference type="AlphaFoldDB" id="A0AAN6P5D0"/>
<dbReference type="EMBL" id="MU859061">
    <property type="protein sequence ID" value="KAK3957073.1"/>
    <property type="molecule type" value="Genomic_DNA"/>
</dbReference>
<feature type="compositionally biased region" description="Basic and acidic residues" evidence="1">
    <location>
        <begin position="118"/>
        <end position="141"/>
    </location>
</feature>
<proteinExistence type="predicted"/>
<dbReference type="Proteomes" id="UP001303222">
    <property type="component" value="Unassembled WGS sequence"/>
</dbReference>
<name>A0AAN6P5D0_9PEZI</name>
<evidence type="ECO:0000256" key="1">
    <source>
        <dbReference type="SAM" id="MobiDB-lite"/>
    </source>
</evidence>
<protein>
    <submittedName>
        <fullName evidence="2">Uncharacterized protein</fullName>
    </submittedName>
</protein>
<feature type="compositionally biased region" description="Polar residues" evidence="1">
    <location>
        <begin position="95"/>
        <end position="111"/>
    </location>
</feature>
<sequence length="172" mass="18726">MPPTKENRAATSVPKSSRDLAPPPRKKRVASDDAQSLRATKKIAIDDPSSDGPARPRHSDNGQTSKATEDERRQSESPMKLAHMNLERREEEGKLTSTAPGKTLESTSSPEANIELSELPKMRRQDSPDDHDSESAKHEETSSSSSSQASNKAKEDTSSPAELAEEDLPNIP</sequence>
<evidence type="ECO:0000313" key="2">
    <source>
        <dbReference type="EMBL" id="KAK3957073.1"/>
    </source>
</evidence>
<comment type="caution">
    <text evidence="2">The sequence shown here is derived from an EMBL/GenBank/DDBJ whole genome shotgun (WGS) entry which is preliminary data.</text>
</comment>
<feature type="compositionally biased region" description="Low complexity" evidence="1">
    <location>
        <begin position="142"/>
        <end position="151"/>
    </location>
</feature>
<keyword evidence="3" id="KW-1185">Reference proteome</keyword>